<dbReference type="Gene3D" id="3.40.50.720">
    <property type="entry name" value="NAD(P)-binding Rossmann-like Domain"/>
    <property type="match status" value="1"/>
</dbReference>
<name>A0A6I2UAP2_9FIRM</name>
<comment type="caution">
    <text evidence="3">The sequence shown here is derived from an EMBL/GenBank/DDBJ whole genome shotgun (WGS) entry which is preliminary data.</text>
</comment>
<dbReference type="AlphaFoldDB" id="A0A6I2UAP2"/>
<keyword evidence="4" id="KW-1185">Reference proteome</keyword>
<dbReference type="PANTHER" id="PTHR43000">
    <property type="entry name" value="DTDP-D-GLUCOSE 4,6-DEHYDRATASE-RELATED"/>
    <property type="match status" value="1"/>
</dbReference>
<gene>
    <name evidence="3" type="ORF">FYJ84_06275</name>
</gene>
<dbReference type="SUPFAM" id="SSF51735">
    <property type="entry name" value="NAD(P)-binding Rossmann-fold domains"/>
    <property type="match status" value="1"/>
</dbReference>
<dbReference type="InterPro" id="IPR036291">
    <property type="entry name" value="NAD(P)-bd_dom_sf"/>
</dbReference>
<evidence type="ECO:0000259" key="2">
    <source>
        <dbReference type="Pfam" id="PF01370"/>
    </source>
</evidence>
<comment type="similarity">
    <text evidence="1">Belongs to the NAD(P)-dependent epimerase/dehydratase family.</text>
</comment>
<evidence type="ECO:0000256" key="1">
    <source>
        <dbReference type="ARBA" id="ARBA00007637"/>
    </source>
</evidence>
<proteinExistence type="inferred from homology"/>
<dbReference type="Pfam" id="PF01370">
    <property type="entry name" value="Epimerase"/>
    <property type="match status" value="1"/>
</dbReference>
<evidence type="ECO:0000313" key="3">
    <source>
        <dbReference type="EMBL" id="MSU08588.1"/>
    </source>
</evidence>
<organism evidence="3 4">
    <name type="scientific">Anaerovibrio slackiae</name>
    <dbReference type="NCBI Taxonomy" id="2652309"/>
    <lineage>
        <taxon>Bacteria</taxon>
        <taxon>Bacillati</taxon>
        <taxon>Bacillota</taxon>
        <taxon>Negativicutes</taxon>
        <taxon>Selenomonadales</taxon>
        <taxon>Selenomonadaceae</taxon>
        <taxon>Anaerovibrio</taxon>
    </lineage>
</organism>
<accession>A0A6I2UAP2</accession>
<dbReference type="Proteomes" id="UP000433181">
    <property type="component" value="Unassembled WGS sequence"/>
</dbReference>
<dbReference type="InterPro" id="IPR001509">
    <property type="entry name" value="Epimerase_deHydtase"/>
</dbReference>
<protein>
    <submittedName>
        <fullName evidence="3">NAD(P)-dependent oxidoreductase</fullName>
    </submittedName>
</protein>
<reference evidence="3 4" key="1">
    <citation type="submission" date="2019-08" db="EMBL/GenBank/DDBJ databases">
        <title>In-depth cultivation of the pig gut microbiome towards novel bacterial diversity and tailored functional studies.</title>
        <authorList>
            <person name="Wylensek D."/>
            <person name="Hitch T.C.A."/>
            <person name="Clavel T."/>
        </authorList>
    </citation>
    <scope>NUCLEOTIDE SEQUENCE [LARGE SCALE GENOMIC DNA]</scope>
    <source>
        <strain evidence="3 4">WCA-693-APC-5D-A</strain>
    </source>
</reference>
<dbReference type="EMBL" id="VUNR01000009">
    <property type="protein sequence ID" value="MSU08588.1"/>
    <property type="molecule type" value="Genomic_DNA"/>
</dbReference>
<feature type="domain" description="NAD-dependent epimerase/dehydratase" evidence="2">
    <location>
        <begin position="42"/>
        <end position="271"/>
    </location>
</feature>
<evidence type="ECO:0000313" key="4">
    <source>
        <dbReference type="Proteomes" id="UP000433181"/>
    </source>
</evidence>
<sequence>MAKLCLLLWMICFRFCRVKNLRVSGFVSNKRGFINMDSSKKVVVTGPTGVIGTAVIKKLIEEKCKVYAVIRRDSKRIGNIPVHENVKVIYCDIAELQLLSEKIGESCDIFYHFAWTGTDNPANRMNMYIQTENIRYALDAAEAAKSLGCSVFIGCGSQAEYGTGGGVMSVEREAKPVSGYGMAKLCAGQMTRVMCRQYGIRHIWPRIVSTYGPNDAPQTLISTVIKKLLAGERPSLTKCEQVWDYLYSADAAEAFWAMAEKGRDGAVYVLGNGNRITLKECVEAIRRELLSSVEIGYGDIPYYADQVMHLEADISALRQDTGWQPSTSFADGIRETIAAMQKSRR</sequence>